<dbReference type="FunFam" id="1.25.10.10:FF:000257">
    <property type="entry name" value="Conidiophore development protein hymA"/>
    <property type="match status" value="1"/>
</dbReference>
<proteinExistence type="inferred from homology"/>
<dbReference type="SUPFAM" id="SSF48371">
    <property type="entry name" value="ARM repeat"/>
    <property type="match status" value="1"/>
</dbReference>
<dbReference type="Pfam" id="PF08569">
    <property type="entry name" value="Mo25"/>
    <property type="match status" value="1"/>
</dbReference>
<dbReference type="Proteomes" id="UP000053958">
    <property type="component" value="Unassembled WGS sequence"/>
</dbReference>
<keyword evidence="3" id="KW-1185">Reference proteome</keyword>
<name>A0A0F4YZD7_RASE3</name>
<dbReference type="InterPro" id="IPR016024">
    <property type="entry name" value="ARM-type_fold"/>
</dbReference>
<dbReference type="GO" id="GO:2000100">
    <property type="term" value="P:regulation of establishment or maintenance of bipolar cell polarity regulating cell shape"/>
    <property type="evidence" value="ECO:0007669"/>
    <property type="project" value="EnsemblFungi"/>
</dbReference>
<dbReference type="EMBL" id="LASV01000093">
    <property type="protein sequence ID" value="KKA23627.1"/>
    <property type="molecule type" value="Genomic_DNA"/>
</dbReference>
<sequence length="448" mass="50922">MSFLFNRSSRPRSPSDLAKTTKDLLTRLWESPGSQKIEEDIAKQLSQMKIITQGTPEIDSTPALVRSLFESVIREDLLFLLARSIRKLPFEARKDTQAIVTHILRFKPTESSGDPPAVHYIVHHRPEVIIELCRGFEDNHSALACASILKEAVKFEVIAAIILYNEPMDSQSAMRLQQLNVDVPQSGDGIFWKFFDWIDKGSFEVSADAFNIFRDLLTRHKTMVARYLATNFDLFFSKYHKVLVQSDSYVTKRQSIKLLGEILLDRANYNVMTAYVDSGEHLKLCMTLLRDDRKMVQYEGFHVFKEECAQVFVANPNKSVAVQRILINNRDRLLKFLPKFLEDRTEDDQFTDEKAFLVRQIELLPNEPVEPACSLGYLQFWDWITAPPTSLLGESLLARRLDACGESKPVSCRGATFAKLFFSALDLKLATAPAGPLLHSPVSIAVTN</sequence>
<dbReference type="STRING" id="1408163.A0A0F4YZD7"/>
<dbReference type="AlphaFoldDB" id="A0A0F4YZD7"/>
<dbReference type="RefSeq" id="XP_013330239.1">
    <property type="nucleotide sequence ID" value="XM_013474785.1"/>
</dbReference>
<dbReference type="GO" id="GO:0005634">
    <property type="term" value="C:nucleus"/>
    <property type="evidence" value="ECO:0007669"/>
    <property type="project" value="EnsemblFungi"/>
</dbReference>
<protein>
    <submittedName>
        <fullName evidence="2">Conidiophore development protein HymA</fullName>
    </submittedName>
</protein>
<reference evidence="2 3" key="1">
    <citation type="submission" date="2015-04" db="EMBL/GenBank/DDBJ databases">
        <authorList>
            <person name="Heijne W.H."/>
            <person name="Fedorova N.D."/>
            <person name="Nierman W.C."/>
            <person name="Vollebregt A.W."/>
            <person name="Zhao Z."/>
            <person name="Wu L."/>
            <person name="Kumar M."/>
            <person name="Stam H."/>
            <person name="van den Berg M.A."/>
            <person name="Pel H.J."/>
        </authorList>
    </citation>
    <scope>NUCLEOTIDE SEQUENCE [LARGE SCALE GENOMIC DNA]</scope>
    <source>
        <strain evidence="2 3">CBS 393.64</strain>
    </source>
</reference>
<dbReference type="GO" id="GO:0071958">
    <property type="term" value="C:new mitotic spindle pole body"/>
    <property type="evidence" value="ECO:0007669"/>
    <property type="project" value="EnsemblFungi"/>
</dbReference>
<comment type="similarity">
    <text evidence="1">Belongs to the Mo25 family.</text>
</comment>
<evidence type="ECO:0000313" key="2">
    <source>
        <dbReference type="EMBL" id="KKA23627.1"/>
    </source>
</evidence>
<dbReference type="GO" id="GO:0032153">
    <property type="term" value="C:cell division site"/>
    <property type="evidence" value="ECO:0007669"/>
    <property type="project" value="EnsemblFungi"/>
</dbReference>
<dbReference type="GO" id="GO:0070507">
    <property type="term" value="P:regulation of microtubule cytoskeleton organization"/>
    <property type="evidence" value="ECO:0007669"/>
    <property type="project" value="EnsemblFungi"/>
</dbReference>
<dbReference type="GO" id="GO:0043539">
    <property type="term" value="F:protein serine/threonine kinase activator activity"/>
    <property type="evidence" value="ECO:0007669"/>
    <property type="project" value="TreeGrafter"/>
</dbReference>
<comment type="caution">
    <text evidence="2">The sequence shown here is derived from an EMBL/GenBank/DDBJ whole genome shotgun (WGS) entry which is preliminary data.</text>
</comment>
<dbReference type="GO" id="GO:0035839">
    <property type="term" value="C:non-growing cell tip"/>
    <property type="evidence" value="ECO:0007669"/>
    <property type="project" value="EnsemblFungi"/>
</dbReference>
<dbReference type="OrthoDB" id="609103at2759"/>
<accession>A0A0F4YZD7</accession>
<dbReference type="GO" id="GO:0035556">
    <property type="term" value="P:intracellular signal transduction"/>
    <property type="evidence" value="ECO:0007669"/>
    <property type="project" value="TreeGrafter"/>
</dbReference>
<dbReference type="GeneID" id="25314695"/>
<dbReference type="PANTHER" id="PTHR10182:SF3">
    <property type="entry name" value="PROTEIN MO25"/>
    <property type="match status" value="1"/>
</dbReference>
<dbReference type="GO" id="GO:0071574">
    <property type="term" value="P:protein localization to medial cortex"/>
    <property type="evidence" value="ECO:0007669"/>
    <property type="project" value="EnsemblFungi"/>
</dbReference>
<dbReference type="GO" id="GO:0005737">
    <property type="term" value="C:cytoplasm"/>
    <property type="evidence" value="ECO:0007669"/>
    <property type="project" value="EnsemblFungi"/>
</dbReference>
<dbReference type="PANTHER" id="PTHR10182">
    <property type="entry name" value="CALCIUM-BINDING PROTEIN 39-RELATED"/>
    <property type="match status" value="1"/>
</dbReference>
<gene>
    <name evidence="2" type="ORF">T310_2344</name>
</gene>
<dbReference type="InterPro" id="IPR013878">
    <property type="entry name" value="Mo25"/>
</dbReference>
<organism evidence="2 3">
    <name type="scientific">Rasamsonia emersonii (strain ATCC 16479 / CBS 393.64 / IMI 116815)</name>
    <dbReference type="NCBI Taxonomy" id="1408163"/>
    <lineage>
        <taxon>Eukaryota</taxon>
        <taxon>Fungi</taxon>
        <taxon>Dikarya</taxon>
        <taxon>Ascomycota</taxon>
        <taxon>Pezizomycotina</taxon>
        <taxon>Eurotiomycetes</taxon>
        <taxon>Eurotiomycetidae</taxon>
        <taxon>Eurotiales</taxon>
        <taxon>Trichocomaceae</taxon>
        <taxon>Rasamsonia</taxon>
    </lineage>
</organism>
<dbReference type="InterPro" id="IPR011989">
    <property type="entry name" value="ARM-like"/>
</dbReference>
<evidence type="ECO:0000313" key="3">
    <source>
        <dbReference type="Proteomes" id="UP000053958"/>
    </source>
</evidence>
<evidence type="ECO:0000256" key="1">
    <source>
        <dbReference type="ARBA" id="ARBA00011012"/>
    </source>
</evidence>
<dbReference type="Gene3D" id="1.25.10.10">
    <property type="entry name" value="Leucine-rich Repeat Variant"/>
    <property type="match status" value="1"/>
</dbReference>